<feature type="compositionally biased region" description="Basic and acidic residues" evidence="2">
    <location>
        <begin position="105"/>
        <end position="127"/>
    </location>
</feature>
<proteinExistence type="predicted"/>
<protein>
    <recommendedName>
        <fullName evidence="5">HMA domain-containing protein</fullName>
    </recommendedName>
</protein>
<comment type="caution">
    <text evidence="3">The sequence shown here is derived from an EMBL/GenBank/DDBJ whole genome shotgun (WGS) entry which is preliminary data.</text>
</comment>
<gene>
    <name evidence="3" type="ORF">CCACVL1_11120</name>
</gene>
<evidence type="ECO:0008006" key="5">
    <source>
        <dbReference type="Google" id="ProtNLM"/>
    </source>
</evidence>
<dbReference type="InterPro" id="IPR051863">
    <property type="entry name" value="HIPP"/>
</dbReference>
<dbReference type="STRING" id="210143.A0A1R3IMS0"/>
<dbReference type="OMA" id="EPVHVYT"/>
<accession>A0A1R3IMS0</accession>
<sequence>MSREYAEERSVEPQQSVISLQNQMMNIHKLSFILQTTNKVVVLKLDFHDTRCRQKAMKTAGVDSVALDTKENKLRVTGDIDLVVAVKKLRKICYTELVSVGAAAKEPKEKEETKKKKEESKKKDEQVMKMPIYPL</sequence>
<evidence type="ECO:0000256" key="1">
    <source>
        <dbReference type="ARBA" id="ARBA00022723"/>
    </source>
</evidence>
<dbReference type="Proteomes" id="UP000188268">
    <property type="component" value="Unassembled WGS sequence"/>
</dbReference>
<reference evidence="3 4" key="1">
    <citation type="submission" date="2013-09" db="EMBL/GenBank/DDBJ databases">
        <title>Corchorus capsularis genome sequencing.</title>
        <authorList>
            <person name="Alam M."/>
            <person name="Haque M.S."/>
            <person name="Islam M.S."/>
            <person name="Emdad E.M."/>
            <person name="Islam M.M."/>
            <person name="Ahmed B."/>
            <person name="Halim A."/>
            <person name="Hossen Q.M.M."/>
            <person name="Hossain M.Z."/>
            <person name="Ahmed R."/>
            <person name="Khan M.M."/>
            <person name="Islam R."/>
            <person name="Rashid M.M."/>
            <person name="Khan S.A."/>
            <person name="Rahman M.S."/>
            <person name="Alam M."/>
        </authorList>
    </citation>
    <scope>NUCLEOTIDE SEQUENCE [LARGE SCALE GENOMIC DNA]</scope>
    <source>
        <strain evidence="4">cv. CVL-1</strain>
        <tissue evidence="3">Whole seedling</tissue>
    </source>
</reference>
<dbReference type="PANTHER" id="PTHR45811:SF80">
    <property type="entry name" value="COPPER TRANSPORT PROTEIN FAMILY-RELATED"/>
    <property type="match status" value="1"/>
</dbReference>
<dbReference type="OrthoDB" id="993331at2759"/>
<evidence type="ECO:0000313" key="3">
    <source>
        <dbReference type="EMBL" id="OMO83878.1"/>
    </source>
</evidence>
<dbReference type="EMBL" id="AWWV01009823">
    <property type="protein sequence ID" value="OMO83878.1"/>
    <property type="molecule type" value="Genomic_DNA"/>
</dbReference>
<dbReference type="AlphaFoldDB" id="A0A1R3IMS0"/>
<evidence type="ECO:0000256" key="2">
    <source>
        <dbReference type="SAM" id="MobiDB-lite"/>
    </source>
</evidence>
<evidence type="ECO:0000313" key="4">
    <source>
        <dbReference type="Proteomes" id="UP000188268"/>
    </source>
</evidence>
<dbReference type="PANTHER" id="PTHR45811">
    <property type="entry name" value="COPPER TRANSPORT PROTEIN FAMILY-RELATED"/>
    <property type="match status" value="1"/>
</dbReference>
<feature type="region of interest" description="Disordered" evidence="2">
    <location>
        <begin position="103"/>
        <end position="135"/>
    </location>
</feature>
<organism evidence="3 4">
    <name type="scientific">Corchorus capsularis</name>
    <name type="common">Jute</name>
    <dbReference type="NCBI Taxonomy" id="210143"/>
    <lineage>
        <taxon>Eukaryota</taxon>
        <taxon>Viridiplantae</taxon>
        <taxon>Streptophyta</taxon>
        <taxon>Embryophyta</taxon>
        <taxon>Tracheophyta</taxon>
        <taxon>Spermatophyta</taxon>
        <taxon>Magnoliopsida</taxon>
        <taxon>eudicotyledons</taxon>
        <taxon>Gunneridae</taxon>
        <taxon>Pentapetalae</taxon>
        <taxon>rosids</taxon>
        <taxon>malvids</taxon>
        <taxon>Malvales</taxon>
        <taxon>Malvaceae</taxon>
        <taxon>Grewioideae</taxon>
        <taxon>Apeibeae</taxon>
        <taxon>Corchorus</taxon>
    </lineage>
</organism>
<keyword evidence="4" id="KW-1185">Reference proteome</keyword>
<dbReference type="Gene3D" id="3.30.70.100">
    <property type="match status" value="1"/>
</dbReference>
<name>A0A1R3IMS0_COCAP</name>
<keyword evidence="1" id="KW-0479">Metal-binding</keyword>
<dbReference type="GO" id="GO:0046872">
    <property type="term" value="F:metal ion binding"/>
    <property type="evidence" value="ECO:0007669"/>
    <property type="project" value="UniProtKB-KW"/>
</dbReference>
<dbReference type="Gramene" id="OMO83878">
    <property type="protein sequence ID" value="OMO83878"/>
    <property type="gene ID" value="CCACVL1_11120"/>
</dbReference>